<evidence type="ECO:0000313" key="4">
    <source>
        <dbReference type="EMBL" id="AXE17354.1"/>
    </source>
</evidence>
<dbReference type="Proteomes" id="UP000251993">
    <property type="component" value="Chromosome"/>
</dbReference>
<comment type="subunit">
    <text evidence="2">Homotetramer.</text>
</comment>
<dbReference type="KEGG" id="run:DR864_06215"/>
<reference evidence="4 5" key="1">
    <citation type="submission" date="2018-07" db="EMBL/GenBank/DDBJ databases">
        <title>Genome sequencing of Runella.</title>
        <authorList>
            <person name="Baek M.-G."/>
            <person name="Yi H."/>
        </authorList>
    </citation>
    <scope>NUCLEOTIDE SEQUENCE [LARGE SCALE GENOMIC DNA]</scope>
    <source>
        <strain evidence="4 5">HYN0085</strain>
    </source>
</reference>
<dbReference type="PANTHER" id="PTHR10302:SF0">
    <property type="entry name" value="SINGLE-STRANDED DNA-BINDING PROTEIN, MITOCHONDRIAL"/>
    <property type="match status" value="1"/>
</dbReference>
<dbReference type="PIRSF" id="PIRSF002070">
    <property type="entry name" value="SSB"/>
    <property type="match status" value="1"/>
</dbReference>
<dbReference type="OrthoDB" id="9809878at2"/>
<dbReference type="GO" id="GO:0003697">
    <property type="term" value="F:single-stranded DNA binding"/>
    <property type="evidence" value="ECO:0007669"/>
    <property type="project" value="UniProtKB-UniRule"/>
</dbReference>
<dbReference type="AlphaFoldDB" id="A0A344TFD3"/>
<keyword evidence="1 2" id="KW-0238">DNA-binding</keyword>
<name>A0A344TFD3_9BACT</name>
<protein>
    <recommendedName>
        <fullName evidence="2 3">Single-stranded DNA-binding protein</fullName>
        <shortName evidence="2">SSB</shortName>
    </recommendedName>
</protein>
<dbReference type="GO" id="GO:0006260">
    <property type="term" value="P:DNA replication"/>
    <property type="evidence" value="ECO:0007669"/>
    <property type="project" value="InterPro"/>
</dbReference>
<evidence type="ECO:0000256" key="2">
    <source>
        <dbReference type="HAMAP-Rule" id="MF_00984"/>
    </source>
</evidence>
<evidence type="ECO:0000256" key="1">
    <source>
        <dbReference type="ARBA" id="ARBA00023125"/>
    </source>
</evidence>
<dbReference type="PROSITE" id="PS50935">
    <property type="entry name" value="SSB"/>
    <property type="match status" value="1"/>
</dbReference>
<dbReference type="InterPro" id="IPR012340">
    <property type="entry name" value="NA-bd_OB-fold"/>
</dbReference>
<proteinExistence type="inferred from homology"/>
<dbReference type="InterPro" id="IPR000424">
    <property type="entry name" value="Primosome_PriB/ssb"/>
</dbReference>
<accession>A0A344TFD3</accession>
<dbReference type="NCBIfam" id="TIGR00621">
    <property type="entry name" value="ssb"/>
    <property type="match status" value="1"/>
</dbReference>
<dbReference type="InterPro" id="IPR011344">
    <property type="entry name" value="ssDNA-bd"/>
</dbReference>
<dbReference type="HAMAP" id="MF_00984">
    <property type="entry name" value="SSB"/>
    <property type="match status" value="1"/>
</dbReference>
<sequence>MRGLNRVTLIGNLGNVPEFQTLEGGVSVAKFSLATTEIFKDKNGQNHSQTDWHNIVVWRSLADFAAKYLQKGSLVYVEGKIKTRNYEDKDGSKRYVTEIIVEQLIMLDKKPGETL</sequence>
<organism evidence="4 5">
    <name type="scientific">Runella rosea</name>
    <dbReference type="NCBI Taxonomy" id="2259595"/>
    <lineage>
        <taxon>Bacteria</taxon>
        <taxon>Pseudomonadati</taxon>
        <taxon>Bacteroidota</taxon>
        <taxon>Cytophagia</taxon>
        <taxon>Cytophagales</taxon>
        <taxon>Spirosomataceae</taxon>
        <taxon>Runella</taxon>
    </lineage>
</organism>
<evidence type="ECO:0000313" key="5">
    <source>
        <dbReference type="Proteomes" id="UP000251993"/>
    </source>
</evidence>
<dbReference type="Gene3D" id="2.40.50.140">
    <property type="entry name" value="Nucleic acid-binding proteins"/>
    <property type="match status" value="1"/>
</dbReference>
<comment type="caution">
    <text evidence="2">Lacks conserved residue(s) required for the propagation of feature annotation.</text>
</comment>
<dbReference type="EMBL" id="CP030850">
    <property type="protein sequence ID" value="AXE17354.1"/>
    <property type="molecule type" value="Genomic_DNA"/>
</dbReference>
<dbReference type="CDD" id="cd04496">
    <property type="entry name" value="SSB_OBF"/>
    <property type="match status" value="1"/>
</dbReference>
<dbReference type="PANTHER" id="PTHR10302">
    <property type="entry name" value="SINGLE-STRANDED DNA-BINDING PROTEIN"/>
    <property type="match status" value="1"/>
</dbReference>
<dbReference type="SUPFAM" id="SSF50249">
    <property type="entry name" value="Nucleic acid-binding proteins"/>
    <property type="match status" value="1"/>
</dbReference>
<evidence type="ECO:0000256" key="3">
    <source>
        <dbReference type="PIRNR" id="PIRNR002070"/>
    </source>
</evidence>
<keyword evidence="5" id="KW-1185">Reference proteome</keyword>
<dbReference type="Pfam" id="PF00436">
    <property type="entry name" value="SSB"/>
    <property type="match status" value="1"/>
</dbReference>
<dbReference type="GO" id="GO:0009295">
    <property type="term" value="C:nucleoid"/>
    <property type="evidence" value="ECO:0007669"/>
    <property type="project" value="TreeGrafter"/>
</dbReference>
<dbReference type="RefSeq" id="WP_114066140.1">
    <property type="nucleotide sequence ID" value="NZ_CP030850.1"/>
</dbReference>
<gene>
    <name evidence="4" type="ORF">DR864_06215</name>
</gene>